<dbReference type="Proteomes" id="UP000838878">
    <property type="component" value="Chromosome 7"/>
</dbReference>
<proteinExistence type="predicted"/>
<evidence type="ECO:0000313" key="3">
    <source>
        <dbReference type="Proteomes" id="UP000838878"/>
    </source>
</evidence>
<keyword evidence="1" id="KW-0732">Signal</keyword>
<feature type="chain" id="PRO_5035422228" evidence="1">
    <location>
        <begin position="19"/>
        <end position="880"/>
    </location>
</feature>
<reference evidence="2" key="1">
    <citation type="submission" date="2021-12" db="EMBL/GenBank/DDBJ databases">
        <authorList>
            <person name="Martin H S."/>
        </authorList>
    </citation>
    <scope>NUCLEOTIDE SEQUENCE</scope>
</reference>
<dbReference type="AlphaFoldDB" id="A0A8J9VUY3"/>
<evidence type="ECO:0000256" key="1">
    <source>
        <dbReference type="SAM" id="SignalP"/>
    </source>
</evidence>
<dbReference type="OrthoDB" id="6930340at2759"/>
<protein>
    <submittedName>
        <fullName evidence="2">Uncharacterized protein</fullName>
    </submittedName>
</protein>
<accession>A0A8J9VUY3</accession>
<keyword evidence="3" id="KW-1185">Reference proteome</keyword>
<feature type="non-terminal residue" evidence="2">
    <location>
        <position position="880"/>
    </location>
</feature>
<feature type="signal peptide" evidence="1">
    <location>
        <begin position="1"/>
        <end position="18"/>
    </location>
</feature>
<name>A0A8J9VUY3_9NEOP</name>
<organism evidence="2 3">
    <name type="scientific">Brenthis ino</name>
    <name type="common">lesser marbled fritillary</name>
    <dbReference type="NCBI Taxonomy" id="405034"/>
    <lineage>
        <taxon>Eukaryota</taxon>
        <taxon>Metazoa</taxon>
        <taxon>Ecdysozoa</taxon>
        <taxon>Arthropoda</taxon>
        <taxon>Hexapoda</taxon>
        <taxon>Insecta</taxon>
        <taxon>Pterygota</taxon>
        <taxon>Neoptera</taxon>
        <taxon>Endopterygota</taxon>
        <taxon>Lepidoptera</taxon>
        <taxon>Glossata</taxon>
        <taxon>Ditrysia</taxon>
        <taxon>Papilionoidea</taxon>
        <taxon>Nymphalidae</taxon>
        <taxon>Heliconiinae</taxon>
        <taxon>Argynnini</taxon>
        <taxon>Brenthis</taxon>
    </lineage>
</organism>
<gene>
    <name evidence="2" type="ORF">BINO364_LOCUS13201</name>
</gene>
<dbReference type="EMBL" id="OV170227">
    <property type="protein sequence ID" value="CAH0727930.1"/>
    <property type="molecule type" value="Genomic_DNA"/>
</dbReference>
<sequence>MKFLSVFCVVLCVRSGAFLHIQNNVPHIDYQNQEAIQLSAHRNTEIPLNSPYDDRFRQNQPIERFSEPLKPQQNVRFESQRISPEYINSQQIKNTNEQLLNEEHHPGNQGVQVMHTSPYFQDKTHPKYINPPVRRFIEAQSNPKDVSKSTLENTRLESQRISPKHLNWQQIKNTNEQLINQEDSINQRGQYVQHQTHPDHILSESKTFNEAQHIPEENISGSKLQFSDIHETGNRHNVLSLKPVDIGSVFTVSKNINTPRIKHLNEVQLMPMEDTKLEMQAVSPEYIKSLINEDNPELKAKLSLTSPYEKVNSAKVVKYLDNKQFHTKNHFEEDEATYENPSAEVLYSTQQALPYEIEGQQLPNISQGGTNFYNNIDILKLMQPSKRYMVIHPDGRVEHIDEIEKITKIHPNYVMIESQDFLKRVEGKGDISGLQISQLFVNNSHDAIVNQKHNQAPHHLADIPSGQKSPLQFVNNLLHTTDTDSLEKLIVSNEPNVHPTQVKTAKVYSPENNNQHDDNQLLNKEILHRSSSLVPEIEKHEKNIKNEQTITQSTPIVKENEFKSIELTSVSPSDMQQIQTNNEQQISTYESALLPSSTIATLSEKNNDNFNKTVIKKVNITENTTSPFIYLPLKDNLPTSPHERQIILNEESGKYNLNTLLVPKTSMSTPAIITEKNIKNMNEIAPYQNSTEPLQNSTVTMLNTTVTNTTQVFYTNHETLQNKNHELSDTSSTITRPEIGVISINTTVTSVSIPNKTSLSSNVQEENTNKNNTNIMQTLNITSPSTTSLSNTENTTNNTGFWFHADEQFWHNIMSNNDTQNLFYFFFVPPKSNIMQKETKTTLYPNGTTVEEVIETIDEDGVPRVIRTTKVFLNSTSSDV</sequence>
<evidence type="ECO:0000313" key="2">
    <source>
        <dbReference type="EMBL" id="CAH0727930.1"/>
    </source>
</evidence>